<feature type="binding site" evidence="4">
    <location>
        <begin position="59"/>
        <end position="62"/>
    </location>
    <ligand>
        <name>GTP</name>
        <dbReference type="ChEBI" id="CHEBI:37565"/>
    </ligand>
</feature>
<dbReference type="HAMAP" id="MF_00636">
    <property type="entry name" value="RapZ_like"/>
    <property type="match status" value="1"/>
</dbReference>
<feature type="domain" description="RapZ-like N-terminal" evidence="5">
    <location>
        <begin position="3"/>
        <end position="159"/>
    </location>
</feature>
<dbReference type="InterPro" id="IPR053931">
    <property type="entry name" value="RapZ_C"/>
</dbReference>
<feature type="domain" description="RapZ C-terminal" evidence="6">
    <location>
        <begin position="164"/>
        <end position="285"/>
    </location>
</feature>
<dbReference type="InterPro" id="IPR027417">
    <property type="entry name" value="P-loop_NTPase"/>
</dbReference>
<evidence type="ECO:0000313" key="7">
    <source>
        <dbReference type="EMBL" id="SMP15758.1"/>
    </source>
</evidence>
<dbReference type="PANTHER" id="PTHR30448">
    <property type="entry name" value="RNASE ADAPTER PROTEIN RAPZ"/>
    <property type="match status" value="1"/>
</dbReference>
<gene>
    <name evidence="7" type="ORF">SAMN06265339_1417</name>
</gene>
<evidence type="ECO:0000313" key="8">
    <source>
        <dbReference type="Proteomes" id="UP001157911"/>
    </source>
</evidence>
<dbReference type="PIRSF" id="PIRSF005052">
    <property type="entry name" value="P-loopkin"/>
    <property type="match status" value="1"/>
</dbReference>
<evidence type="ECO:0000259" key="5">
    <source>
        <dbReference type="Pfam" id="PF03668"/>
    </source>
</evidence>
<protein>
    <submittedName>
        <fullName evidence="7">UPF0042 nucleotide-binding protein</fullName>
    </submittedName>
</protein>
<evidence type="ECO:0000259" key="6">
    <source>
        <dbReference type="Pfam" id="PF22740"/>
    </source>
</evidence>
<dbReference type="CDD" id="cd02019">
    <property type="entry name" value="NK"/>
    <property type="match status" value="1"/>
</dbReference>
<accession>A0ABY1NQN6</accession>
<dbReference type="SUPFAM" id="SSF52540">
    <property type="entry name" value="P-loop containing nucleoside triphosphate hydrolases"/>
    <property type="match status" value="1"/>
</dbReference>
<keyword evidence="2 4" id="KW-0067">ATP-binding</keyword>
<evidence type="ECO:0000256" key="3">
    <source>
        <dbReference type="ARBA" id="ARBA00023134"/>
    </source>
</evidence>
<proteinExistence type="inferred from homology"/>
<comment type="caution">
    <text evidence="7">The sequence shown here is derived from an EMBL/GenBank/DDBJ whole genome shotgun (WGS) entry which is preliminary data.</text>
</comment>
<name>A0ABY1NQN6_9BACT</name>
<evidence type="ECO:0000256" key="4">
    <source>
        <dbReference type="HAMAP-Rule" id="MF_00636"/>
    </source>
</evidence>
<feature type="binding site" evidence="4">
    <location>
        <begin position="9"/>
        <end position="16"/>
    </location>
    <ligand>
        <name>ATP</name>
        <dbReference type="ChEBI" id="CHEBI:30616"/>
    </ligand>
</feature>
<dbReference type="InterPro" id="IPR053930">
    <property type="entry name" value="RapZ-like_N"/>
</dbReference>
<dbReference type="RefSeq" id="WP_283400866.1">
    <property type="nucleotide sequence ID" value="NZ_FXUB01000004.1"/>
</dbReference>
<sequence>MKEIIILTGESGSGKSSAMRHLEDLGFYCIDNVPPDLLRNLIRLIDDNAEIEKAVLVMDIRNPSFRSNAAEILKNVKRDFPQVKLWFFTANKEELIKRFSETRRPHPFERYSPGKSLEELIEQEKEVLTPVKEIADKVIDTTSLNTHDLKRLLKEILSTGKPQLKVTVLSFGFKNGIPASADNVFDVRFLPNPHFVPELRPKTGTDREVQEFLLKFEETRKTLEYIMNFVKFTLPFYEKEGKSYITYAVGCTGGQHRSVALAEMIATEVAKTFPNFEVFVEHREQKERRKVET</sequence>
<evidence type="ECO:0000256" key="1">
    <source>
        <dbReference type="ARBA" id="ARBA00022741"/>
    </source>
</evidence>
<keyword evidence="1 4" id="KW-0547">Nucleotide-binding</keyword>
<reference evidence="7 8" key="1">
    <citation type="submission" date="2017-05" db="EMBL/GenBank/DDBJ databases">
        <authorList>
            <person name="Varghese N."/>
            <person name="Submissions S."/>
        </authorList>
    </citation>
    <scope>NUCLEOTIDE SEQUENCE [LARGE SCALE GENOMIC DNA]</scope>
    <source>
        <strain evidence="7 8">DSM 15522</strain>
    </source>
</reference>
<dbReference type="NCBIfam" id="NF003828">
    <property type="entry name" value="PRK05416.1"/>
    <property type="match status" value="1"/>
</dbReference>
<organism evidence="7 8">
    <name type="scientific">Desulfurobacterium pacificum</name>
    <dbReference type="NCBI Taxonomy" id="240166"/>
    <lineage>
        <taxon>Bacteria</taxon>
        <taxon>Pseudomonadati</taxon>
        <taxon>Aquificota</taxon>
        <taxon>Aquificia</taxon>
        <taxon>Desulfurobacteriales</taxon>
        <taxon>Desulfurobacteriaceae</taxon>
        <taxon>Desulfurobacterium</taxon>
    </lineage>
</organism>
<dbReference type="Pfam" id="PF22740">
    <property type="entry name" value="PapZ_C"/>
    <property type="match status" value="1"/>
</dbReference>
<dbReference type="Proteomes" id="UP001157911">
    <property type="component" value="Unassembled WGS sequence"/>
</dbReference>
<dbReference type="Gene3D" id="3.40.50.300">
    <property type="entry name" value="P-loop containing nucleotide triphosphate hydrolases"/>
    <property type="match status" value="2"/>
</dbReference>
<dbReference type="Pfam" id="PF03668">
    <property type="entry name" value="RapZ-like_N"/>
    <property type="match status" value="1"/>
</dbReference>
<dbReference type="EMBL" id="FXUB01000004">
    <property type="protein sequence ID" value="SMP15758.1"/>
    <property type="molecule type" value="Genomic_DNA"/>
</dbReference>
<evidence type="ECO:0000256" key="2">
    <source>
        <dbReference type="ARBA" id="ARBA00022840"/>
    </source>
</evidence>
<keyword evidence="8" id="KW-1185">Reference proteome</keyword>
<dbReference type="InterPro" id="IPR005337">
    <property type="entry name" value="RapZ-like"/>
</dbReference>
<keyword evidence="3 4" id="KW-0342">GTP-binding</keyword>
<dbReference type="PANTHER" id="PTHR30448:SF0">
    <property type="entry name" value="RNASE ADAPTER PROTEIN RAPZ"/>
    <property type="match status" value="1"/>
</dbReference>